<feature type="region of interest" description="Disordered" evidence="1">
    <location>
        <begin position="1"/>
        <end position="32"/>
    </location>
</feature>
<organism evidence="2 3">
    <name type="scientific">Pseudomonas brassicacearum</name>
    <dbReference type="NCBI Taxonomy" id="930166"/>
    <lineage>
        <taxon>Bacteria</taxon>
        <taxon>Pseudomonadati</taxon>
        <taxon>Pseudomonadota</taxon>
        <taxon>Gammaproteobacteria</taxon>
        <taxon>Pseudomonadales</taxon>
        <taxon>Pseudomonadaceae</taxon>
        <taxon>Pseudomonas</taxon>
    </lineage>
</organism>
<evidence type="ECO:0000313" key="2">
    <source>
        <dbReference type="EMBL" id="MDR6956779.1"/>
    </source>
</evidence>
<comment type="caution">
    <text evidence="2">The sequence shown here is derived from an EMBL/GenBank/DDBJ whole genome shotgun (WGS) entry which is preliminary data.</text>
</comment>
<evidence type="ECO:0000256" key="1">
    <source>
        <dbReference type="SAM" id="MobiDB-lite"/>
    </source>
</evidence>
<reference evidence="2" key="1">
    <citation type="submission" date="2023-07" db="EMBL/GenBank/DDBJ databases">
        <title>Sorghum-associated microbial communities from plants grown in Nebraska, USA.</title>
        <authorList>
            <person name="Schachtman D."/>
        </authorList>
    </citation>
    <scope>NUCLEOTIDE SEQUENCE</scope>
    <source>
        <strain evidence="2">3432</strain>
    </source>
</reference>
<accession>A0AAW8M584</accession>
<proteinExistence type="predicted"/>
<dbReference type="AlphaFoldDB" id="A0AAW8M584"/>
<gene>
    <name evidence="2" type="ORF">J2W43_000742</name>
</gene>
<evidence type="ECO:0000313" key="3">
    <source>
        <dbReference type="Proteomes" id="UP001252613"/>
    </source>
</evidence>
<dbReference type="EMBL" id="JAVDVC010000001">
    <property type="protein sequence ID" value="MDR6956779.1"/>
    <property type="molecule type" value="Genomic_DNA"/>
</dbReference>
<dbReference type="Proteomes" id="UP001252613">
    <property type="component" value="Unassembled WGS sequence"/>
</dbReference>
<protein>
    <submittedName>
        <fullName evidence="2">Uncharacterized protein</fullName>
    </submittedName>
</protein>
<feature type="compositionally biased region" description="Polar residues" evidence="1">
    <location>
        <begin position="1"/>
        <end position="10"/>
    </location>
</feature>
<sequence length="32" mass="3771">MSQYKIQSRPFNDERLPYSGRSLAANRETEPE</sequence>
<name>A0AAW8M584_9PSED</name>